<dbReference type="PANTHER" id="PTHR30461">
    <property type="entry name" value="DNA-INVERTASE FROM LAMBDOID PROPHAGE"/>
    <property type="match status" value="1"/>
</dbReference>
<dbReference type="InterPro" id="IPR038109">
    <property type="entry name" value="DNA_bind_recomb_sf"/>
</dbReference>
<dbReference type="PANTHER" id="PTHR30461:SF2">
    <property type="entry name" value="SERINE RECOMBINASE PINE-RELATED"/>
    <property type="match status" value="1"/>
</dbReference>
<feature type="domain" description="Recombinase" evidence="4">
    <location>
        <begin position="177"/>
        <end position="296"/>
    </location>
</feature>
<dbReference type="InterPro" id="IPR036162">
    <property type="entry name" value="Resolvase-like_N_sf"/>
</dbReference>
<dbReference type="AlphaFoldDB" id="A0AAU7LS04"/>
<organism evidence="5">
    <name type="scientific">Polaromonas hydrogenivorans</name>
    <dbReference type="NCBI Taxonomy" id="335476"/>
    <lineage>
        <taxon>Bacteria</taxon>
        <taxon>Pseudomonadati</taxon>
        <taxon>Pseudomonadota</taxon>
        <taxon>Betaproteobacteria</taxon>
        <taxon>Burkholderiales</taxon>
        <taxon>Comamonadaceae</taxon>
        <taxon>Polaromonas</taxon>
    </lineage>
</organism>
<dbReference type="InterPro" id="IPR050639">
    <property type="entry name" value="SSR_resolvase"/>
</dbReference>
<dbReference type="SMART" id="SM00857">
    <property type="entry name" value="Resolvase"/>
    <property type="match status" value="1"/>
</dbReference>
<dbReference type="SUPFAM" id="SSF53041">
    <property type="entry name" value="Resolvase-like"/>
    <property type="match status" value="1"/>
</dbReference>
<sequence length="555" mass="62426">MTKTAYSYIRFSHPSQAAGRSQRRQIEECERYCEEHGLTLAEGDDYRFLDEGVSGFKGANLEGEGQLKRFINLVKDGTIKPGSTLIVESLDRLSRDEVITALPTFLKLLAEDIEIVTLTDRKVYRKGCTDTDLIMSILIMSRAHEESATKSKRVRDAYAKKHELARAENKPMGNAKPMWLELSDDKKQYILRPERAAIVQRIYQLAIDGYGKGATSRKLNIEGIPSFKGKTWGVSSLDKVLNNRAVLGEYQPYSVQVDDSGVRQKSGEPIPNYYPAAIDESTFYQAQAAISGRRVSGASKQSANFNVWQGVAKCTLCGSAMHMVNKGKPPKGNTYIQCYQAKKGLCHNKVTRLDSSELVFRELLTMLDSLSLIQDDSGKIGTELVVIEARLTEKKGRLAEYLELFTESPTSAVNGLIVRTETEINALEKQRVELQTSLAAEKTIDKQGFLKRLDLVSYEGRNRANMLLKKLEVLVYIGKGYVVTQQIQYRHQNGELAMKRQEAVFVMAHKDGKVGHMVLDDHREYPGGYDHVAESLLARMARNTPFTSMYDHREI</sequence>
<evidence type="ECO:0000256" key="1">
    <source>
        <dbReference type="ARBA" id="ARBA00023125"/>
    </source>
</evidence>
<evidence type="ECO:0000313" key="5">
    <source>
        <dbReference type="EMBL" id="XBP70381.1"/>
    </source>
</evidence>
<dbReference type="CDD" id="cd00338">
    <property type="entry name" value="Ser_Recombinase"/>
    <property type="match status" value="1"/>
</dbReference>
<proteinExistence type="predicted"/>
<feature type="domain" description="Resolvase/invertase-type recombinase catalytic" evidence="3">
    <location>
        <begin position="4"/>
        <end position="167"/>
    </location>
</feature>
<dbReference type="GO" id="GO:0003677">
    <property type="term" value="F:DNA binding"/>
    <property type="evidence" value="ECO:0007669"/>
    <property type="project" value="UniProtKB-KW"/>
</dbReference>
<evidence type="ECO:0000259" key="3">
    <source>
        <dbReference type="PROSITE" id="PS51736"/>
    </source>
</evidence>
<dbReference type="PROSITE" id="PS51736">
    <property type="entry name" value="RECOMBINASES_3"/>
    <property type="match status" value="1"/>
</dbReference>
<name>A0AAU7LS04_9BURK</name>
<dbReference type="Gene3D" id="3.90.1750.20">
    <property type="entry name" value="Putative Large Serine Recombinase, Chain B, Domain 2"/>
    <property type="match status" value="1"/>
</dbReference>
<dbReference type="RefSeq" id="WP_349279709.1">
    <property type="nucleotide sequence ID" value="NZ_CBCSCU010000013.1"/>
</dbReference>
<keyword evidence="2" id="KW-0233">DNA recombination</keyword>
<protein>
    <submittedName>
        <fullName evidence="5">Recombinase family protein</fullName>
    </submittedName>
</protein>
<dbReference type="Gene3D" id="3.40.50.1390">
    <property type="entry name" value="Resolvase, N-terminal catalytic domain"/>
    <property type="match status" value="1"/>
</dbReference>
<keyword evidence="1" id="KW-0238">DNA-binding</keyword>
<dbReference type="PROSITE" id="PS51737">
    <property type="entry name" value="RECOMBINASE_DNA_BIND"/>
    <property type="match status" value="1"/>
</dbReference>
<reference evidence="5" key="1">
    <citation type="submission" date="2024-05" db="EMBL/GenBank/DDBJ databases">
        <authorList>
            <person name="Bunk B."/>
            <person name="Swiderski J."/>
            <person name="Sproer C."/>
            <person name="Thiel V."/>
        </authorList>
    </citation>
    <scope>NUCLEOTIDE SEQUENCE</scope>
    <source>
        <strain evidence="5">DSM 17735</strain>
    </source>
</reference>
<dbReference type="InterPro" id="IPR006119">
    <property type="entry name" value="Resolv_N"/>
</dbReference>
<dbReference type="EMBL" id="CP157675">
    <property type="protein sequence ID" value="XBP70381.1"/>
    <property type="molecule type" value="Genomic_DNA"/>
</dbReference>
<dbReference type="Pfam" id="PF00239">
    <property type="entry name" value="Resolvase"/>
    <property type="match status" value="1"/>
</dbReference>
<gene>
    <name evidence="5" type="ORF">ABLV49_00650</name>
</gene>
<evidence type="ECO:0000259" key="4">
    <source>
        <dbReference type="PROSITE" id="PS51737"/>
    </source>
</evidence>
<dbReference type="InterPro" id="IPR011109">
    <property type="entry name" value="DNA_bind_recombinase_dom"/>
</dbReference>
<evidence type="ECO:0000256" key="2">
    <source>
        <dbReference type="ARBA" id="ARBA00023172"/>
    </source>
</evidence>
<accession>A0AAU7LS04</accession>
<dbReference type="Pfam" id="PF07508">
    <property type="entry name" value="Recombinase"/>
    <property type="match status" value="1"/>
</dbReference>
<dbReference type="GO" id="GO:0000150">
    <property type="term" value="F:DNA strand exchange activity"/>
    <property type="evidence" value="ECO:0007669"/>
    <property type="project" value="InterPro"/>
</dbReference>